<evidence type="ECO:0000313" key="2">
    <source>
        <dbReference type="Proteomes" id="UP001219518"/>
    </source>
</evidence>
<accession>A0AAE1I1L0</accession>
<keyword evidence="1" id="KW-0675">Receptor</keyword>
<reference evidence="1" key="2">
    <citation type="journal article" date="2023" name="BMC Genomics">
        <title>Pest status, molecular evolution, and epigenetic factors derived from the genome assembly of Frankliniella fusca, a thysanopteran phytovirus vector.</title>
        <authorList>
            <person name="Catto M.A."/>
            <person name="Labadie P.E."/>
            <person name="Jacobson A.L."/>
            <person name="Kennedy G.G."/>
            <person name="Srinivasan R."/>
            <person name="Hunt B.G."/>
        </authorList>
    </citation>
    <scope>NUCLEOTIDE SEQUENCE</scope>
    <source>
        <strain evidence="1">PL_HMW_Pooled</strain>
    </source>
</reference>
<organism evidence="1 2">
    <name type="scientific">Frankliniella fusca</name>
    <dbReference type="NCBI Taxonomy" id="407009"/>
    <lineage>
        <taxon>Eukaryota</taxon>
        <taxon>Metazoa</taxon>
        <taxon>Ecdysozoa</taxon>
        <taxon>Arthropoda</taxon>
        <taxon>Hexapoda</taxon>
        <taxon>Insecta</taxon>
        <taxon>Pterygota</taxon>
        <taxon>Neoptera</taxon>
        <taxon>Paraneoptera</taxon>
        <taxon>Thysanoptera</taxon>
        <taxon>Terebrantia</taxon>
        <taxon>Thripoidea</taxon>
        <taxon>Thripidae</taxon>
        <taxon>Frankliniella</taxon>
    </lineage>
</organism>
<keyword evidence="2" id="KW-1185">Reference proteome</keyword>
<sequence>RSTRLEWRRPSILVILISVEGKRFNERSVTLPSILASILSKITALTAPLAREEECHDVFLPAPSALGNSNGSVEQVILGK</sequence>
<protein>
    <submittedName>
        <fullName evidence="1">Odorant receptor 43a</fullName>
    </submittedName>
</protein>
<reference evidence="1" key="1">
    <citation type="submission" date="2021-07" db="EMBL/GenBank/DDBJ databases">
        <authorList>
            <person name="Catto M.A."/>
            <person name="Jacobson A."/>
            <person name="Kennedy G."/>
            <person name="Labadie P."/>
            <person name="Hunt B.G."/>
            <person name="Srinivasan R."/>
        </authorList>
    </citation>
    <scope>NUCLEOTIDE SEQUENCE</scope>
    <source>
        <strain evidence="1">PL_HMW_Pooled</strain>
        <tissue evidence="1">Head</tissue>
    </source>
</reference>
<dbReference type="Proteomes" id="UP001219518">
    <property type="component" value="Unassembled WGS sequence"/>
</dbReference>
<feature type="non-terminal residue" evidence="1">
    <location>
        <position position="1"/>
    </location>
</feature>
<gene>
    <name evidence="1" type="ORF">KUF71_025783</name>
</gene>
<proteinExistence type="predicted"/>
<comment type="caution">
    <text evidence="1">The sequence shown here is derived from an EMBL/GenBank/DDBJ whole genome shotgun (WGS) entry which is preliminary data.</text>
</comment>
<dbReference type="AlphaFoldDB" id="A0AAE1I1L0"/>
<evidence type="ECO:0000313" key="1">
    <source>
        <dbReference type="EMBL" id="KAK3931330.1"/>
    </source>
</evidence>
<dbReference type="EMBL" id="JAHWGI010001422">
    <property type="protein sequence ID" value="KAK3931330.1"/>
    <property type="molecule type" value="Genomic_DNA"/>
</dbReference>
<name>A0AAE1I1L0_9NEOP</name>